<proteinExistence type="predicted"/>
<gene>
    <name evidence="1" type="ORF">BBRV_LOCUS35394</name>
</gene>
<name>A0A6V7IZU2_9HYME</name>
<dbReference type="AlphaFoldDB" id="A0A6V7IZU2"/>
<sequence>MEEGEIDVRLNSFKGCFMQRNGRPRK</sequence>
<protein>
    <submittedName>
        <fullName evidence="1">Uncharacterized protein</fullName>
    </submittedName>
</protein>
<reference evidence="1" key="1">
    <citation type="submission" date="2020-07" db="EMBL/GenBank/DDBJ databases">
        <authorList>
            <person name="Ferguson B K."/>
        </authorList>
    </citation>
    <scope>NUCLEOTIDE SEQUENCE</scope>
    <source>
        <strain evidence="1">L06</strain>
    </source>
</reference>
<dbReference type="EMBL" id="CADCXW020000012">
    <property type="protein sequence ID" value="CAD1543626.1"/>
    <property type="molecule type" value="Genomic_DNA"/>
</dbReference>
<evidence type="ECO:0000313" key="1">
    <source>
        <dbReference type="EMBL" id="CAD1543626.1"/>
    </source>
</evidence>
<accession>A0A6V7IZU2</accession>
<organism evidence="1">
    <name type="scientific">Bracon brevicornis</name>
    <dbReference type="NCBI Taxonomy" id="1563983"/>
    <lineage>
        <taxon>Eukaryota</taxon>
        <taxon>Metazoa</taxon>
        <taxon>Ecdysozoa</taxon>
        <taxon>Arthropoda</taxon>
        <taxon>Hexapoda</taxon>
        <taxon>Insecta</taxon>
        <taxon>Pterygota</taxon>
        <taxon>Neoptera</taxon>
        <taxon>Endopterygota</taxon>
        <taxon>Hymenoptera</taxon>
        <taxon>Apocrita</taxon>
        <taxon>Ichneumonoidea</taxon>
        <taxon>Braconidae</taxon>
        <taxon>Braconinae</taxon>
        <taxon>Bracon</taxon>
    </lineage>
</organism>